<evidence type="ECO:0000313" key="3">
    <source>
        <dbReference type="Proteomes" id="UP000275069"/>
    </source>
</evidence>
<proteinExistence type="predicted"/>
<name>A0A387BXH3_9MICO</name>
<evidence type="ECO:0000256" key="1">
    <source>
        <dbReference type="SAM" id="MobiDB-lite"/>
    </source>
</evidence>
<organism evidence="2 3">
    <name type="scientific">Gryllotalpicola protaetiae</name>
    <dbReference type="NCBI Taxonomy" id="2419771"/>
    <lineage>
        <taxon>Bacteria</taxon>
        <taxon>Bacillati</taxon>
        <taxon>Actinomycetota</taxon>
        <taxon>Actinomycetes</taxon>
        <taxon>Micrococcales</taxon>
        <taxon>Microbacteriaceae</taxon>
        <taxon>Gryllotalpicola</taxon>
    </lineage>
</organism>
<dbReference type="AlphaFoldDB" id="A0A387BXH3"/>
<evidence type="ECO:0000313" key="2">
    <source>
        <dbReference type="EMBL" id="AYG05547.1"/>
    </source>
</evidence>
<dbReference type="Proteomes" id="UP000275069">
    <property type="component" value="Plasmid unnamed1"/>
</dbReference>
<dbReference type="OrthoDB" id="9807829at2"/>
<gene>
    <name evidence="2" type="ORF">D7I44_17880</name>
</gene>
<feature type="region of interest" description="Disordered" evidence="1">
    <location>
        <begin position="76"/>
        <end position="98"/>
    </location>
</feature>
<keyword evidence="3" id="KW-1185">Reference proteome</keyword>
<dbReference type="KEGG" id="gry:D7I44_17880"/>
<accession>A0A387BXH3</accession>
<dbReference type="EMBL" id="CP032625">
    <property type="protein sequence ID" value="AYG05547.1"/>
    <property type="molecule type" value="Genomic_DNA"/>
</dbReference>
<reference evidence="2 3" key="1">
    <citation type="submission" date="2018-09" db="EMBL/GenBank/DDBJ databases">
        <title>Genome sequencing of strain 2DFW10M-5.</title>
        <authorList>
            <person name="Heo J."/>
            <person name="Kim S.-J."/>
            <person name="Kwon S.-W."/>
        </authorList>
    </citation>
    <scope>NUCLEOTIDE SEQUENCE [LARGE SCALE GENOMIC DNA]</scope>
    <source>
        <strain evidence="2 3">2DFW10M-5</strain>
        <plasmid evidence="2 3">unnamed1</plasmid>
    </source>
</reference>
<geneLocation type="plasmid" evidence="2 3">
    <name>unnamed1</name>
</geneLocation>
<keyword evidence="2" id="KW-0614">Plasmid</keyword>
<sequence length="98" mass="10963">MPPKKHAHEPPEYEVLDAAGRIVGWLEAKYLGGKHPRLFYTAIALHPVTGDRVDVDSSPDVDHELFELTDFLSSPDDYAQRKRARPPAPNRAPLHSSP</sequence>
<protein>
    <submittedName>
        <fullName evidence="2">Uncharacterized protein</fullName>
    </submittedName>
</protein>